<dbReference type="OrthoDB" id="5421971at2759"/>
<dbReference type="AlphaFoldDB" id="A0A9P4LTV5"/>
<evidence type="ECO:0000313" key="3">
    <source>
        <dbReference type="Proteomes" id="UP000799776"/>
    </source>
</evidence>
<dbReference type="Proteomes" id="UP000799776">
    <property type="component" value="Unassembled WGS sequence"/>
</dbReference>
<gene>
    <name evidence="2" type="ORF">K490DRAFT_69009</name>
</gene>
<feature type="region of interest" description="Disordered" evidence="1">
    <location>
        <begin position="182"/>
        <end position="462"/>
    </location>
</feature>
<accession>A0A9P4LTV5</accession>
<protein>
    <submittedName>
        <fullName evidence="2">Uncharacterized protein</fullName>
    </submittedName>
</protein>
<evidence type="ECO:0000313" key="2">
    <source>
        <dbReference type="EMBL" id="KAF2084227.1"/>
    </source>
</evidence>
<evidence type="ECO:0000256" key="1">
    <source>
        <dbReference type="SAM" id="MobiDB-lite"/>
    </source>
</evidence>
<keyword evidence="3" id="KW-1185">Reference proteome</keyword>
<dbReference type="EMBL" id="ML978744">
    <property type="protein sequence ID" value="KAF2084227.1"/>
    <property type="molecule type" value="Genomic_DNA"/>
</dbReference>
<feature type="compositionally biased region" description="Basic and acidic residues" evidence="1">
    <location>
        <begin position="332"/>
        <end position="354"/>
    </location>
</feature>
<reference evidence="2" key="1">
    <citation type="journal article" date="2020" name="Stud. Mycol.">
        <title>101 Dothideomycetes genomes: a test case for predicting lifestyles and emergence of pathogens.</title>
        <authorList>
            <person name="Haridas S."/>
            <person name="Albert R."/>
            <person name="Binder M."/>
            <person name="Bloem J."/>
            <person name="Labutti K."/>
            <person name="Salamov A."/>
            <person name="Andreopoulos B."/>
            <person name="Baker S."/>
            <person name="Barry K."/>
            <person name="Bills G."/>
            <person name="Bluhm B."/>
            <person name="Cannon C."/>
            <person name="Castanera R."/>
            <person name="Culley D."/>
            <person name="Daum C."/>
            <person name="Ezra D."/>
            <person name="Gonzalez J."/>
            <person name="Henrissat B."/>
            <person name="Kuo A."/>
            <person name="Liang C."/>
            <person name="Lipzen A."/>
            <person name="Lutzoni F."/>
            <person name="Magnuson J."/>
            <person name="Mondo S."/>
            <person name="Nolan M."/>
            <person name="Ohm R."/>
            <person name="Pangilinan J."/>
            <person name="Park H.-J."/>
            <person name="Ramirez L."/>
            <person name="Alfaro M."/>
            <person name="Sun H."/>
            <person name="Tritt A."/>
            <person name="Yoshinaga Y."/>
            <person name="Zwiers L.-H."/>
            <person name="Turgeon B."/>
            <person name="Goodwin S."/>
            <person name="Spatafora J."/>
            <person name="Crous P."/>
            <person name="Grigoriev I."/>
        </authorList>
    </citation>
    <scope>NUCLEOTIDE SEQUENCE</scope>
    <source>
        <strain evidence="2">CBS 121410</strain>
    </source>
</reference>
<feature type="region of interest" description="Disordered" evidence="1">
    <location>
        <begin position="109"/>
        <end position="152"/>
    </location>
</feature>
<feature type="compositionally biased region" description="Polar residues" evidence="1">
    <location>
        <begin position="225"/>
        <end position="236"/>
    </location>
</feature>
<proteinExistence type="predicted"/>
<name>A0A9P4LTV5_9PEZI</name>
<feature type="compositionally biased region" description="Acidic residues" evidence="1">
    <location>
        <begin position="196"/>
        <end position="210"/>
    </location>
</feature>
<feature type="compositionally biased region" description="Basic residues" evidence="1">
    <location>
        <begin position="277"/>
        <end position="286"/>
    </location>
</feature>
<feature type="compositionally biased region" description="Acidic residues" evidence="1">
    <location>
        <begin position="242"/>
        <end position="257"/>
    </location>
</feature>
<organism evidence="2 3">
    <name type="scientific">Saccharata proteae CBS 121410</name>
    <dbReference type="NCBI Taxonomy" id="1314787"/>
    <lineage>
        <taxon>Eukaryota</taxon>
        <taxon>Fungi</taxon>
        <taxon>Dikarya</taxon>
        <taxon>Ascomycota</taxon>
        <taxon>Pezizomycotina</taxon>
        <taxon>Dothideomycetes</taxon>
        <taxon>Dothideomycetes incertae sedis</taxon>
        <taxon>Botryosphaeriales</taxon>
        <taxon>Saccharataceae</taxon>
        <taxon>Saccharata</taxon>
    </lineage>
</organism>
<feature type="compositionally biased region" description="Low complexity" evidence="1">
    <location>
        <begin position="287"/>
        <end position="301"/>
    </location>
</feature>
<sequence>MYSSRNDPRLRRTLDHISQNFESANESAQANLYTFSHNYLNPCLDSLTAGVQTCIAPCLGSREDRLRRNRSRSRGRAELSFDFYDDWEEDETDGLLGWGNDELDRLLHARGSGQPGRQRAMSYGARRGDPKYPAGRRKSAVQPHDGGPDPTIIPNTSYFGFLGRLPWKIGGKGLRYKPSAADLQEHPGQLRRSEVEEQPLIEESDEDADYVGEASKHKRQRSDTHGSAQTSDSLSSRGDIFPSEDELDDAVPLDDEFAMALERRNTGFGADDNSSGKTRRGKRPRGSRMSTRTTSSRSTQESIRRSMAKSPGTPSDKLTEAGIHDIPTMSDLRQEEERIRKEEETDIEMKRDAARVLASKRGLHSERPISPSSETKSEDSAYAPMSPRTRTVPLCSSPEPTSPTGLVPFPSFDSRPASPLTKVDNDSSGKPVPNDSRRNQEMEESGFVPACLPHFQPRPPPG</sequence>
<comment type="caution">
    <text evidence="2">The sequence shown here is derived from an EMBL/GenBank/DDBJ whole genome shotgun (WGS) entry which is preliminary data.</text>
</comment>